<name>A0A554LNJ4_9BACT</name>
<reference evidence="2 3" key="1">
    <citation type="submission" date="2017-07" db="EMBL/GenBank/DDBJ databases">
        <title>Mechanisms for carbon and nitrogen cycling indicate functional differentiation within the Candidate Phyla Radiation.</title>
        <authorList>
            <person name="Danczak R.E."/>
            <person name="Johnston M.D."/>
            <person name="Kenah C."/>
            <person name="Slattery M."/>
            <person name="Wrighton K.C."/>
            <person name="Wilkins M.J."/>
        </authorList>
    </citation>
    <scope>NUCLEOTIDE SEQUENCE [LARGE SCALE GENOMIC DNA]</scope>
    <source>
        <strain evidence="2">Athens1014_28</strain>
    </source>
</reference>
<feature type="coiled-coil region" evidence="1">
    <location>
        <begin position="19"/>
        <end position="91"/>
    </location>
</feature>
<gene>
    <name evidence="2" type="ORF">Athens101428_294</name>
</gene>
<dbReference type="EMBL" id="VMGN01000013">
    <property type="protein sequence ID" value="TSC94437.1"/>
    <property type="molecule type" value="Genomic_DNA"/>
</dbReference>
<evidence type="ECO:0000313" key="2">
    <source>
        <dbReference type="EMBL" id="TSC94437.1"/>
    </source>
</evidence>
<keyword evidence="1" id="KW-0175">Coiled coil</keyword>
<dbReference type="Gene3D" id="1.10.287.1490">
    <property type="match status" value="1"/>
</dbReference>
<dbReference type="Proteomes" id="UP000316495">
    <property type="component" value="Unassembled WGS sequence"/>
</dbReference>
<accession>A0A554LNJ4</accession>
<evidence type="ECO:0000256" key="1">
    <source>
        <dbReference type="SAM" id="Coils"/>
    </source>
</evidence>
<dbReference type="AlphaFoldDB" id="A0A554LNJ4"/>
<protein>
    <submittedName>
        <fullName evidence="2">Uncharacterized protein</fullName>
    </submittedName>
</protein>
<dbReference type="SUPFAM" id="SSF75712">
    <property type="entry name" value="Rad50 coiled-coil Zn hook"/>
    <property type="match status" value="1"/>
</dbReference>
<proteinExistence type="predicted"/>
<evidence type="ECO:0000313" key="3">
    <source>
        <dbReference type="Proteomes" id="UP000316495"/>
    </source>
</evidence>
<organism evidence="2 3">
    <name type="scientific">Candidatus Berkelbacteria bacterium Athens1014_28</name>
    <dbReference type="NCBI Taxonomy" id="2017145"/>
    <lineage>
        <taxon>Bacteria</taxon>
        <taxon>Candidatus Berkelbacteria</taxon>
    </lineage>
</organism>
<sequence length="101" mass="12004">MGEAMPQPDLRYSGEDDLLEEKRAWLNDLNEDLKELESRRKEINYKIADIRSQLRTRPDIKGEIKELNQELSKVETRYWELKEKANKLRAELGLGKNEPIY</sequence>
<comment type="caution">
    <text evidence="2">The sequence shown here is derived from an EMBL/GenBank/DDBJ whole genome shotgun (WGS) entry which is preliminary data.</text>
</comment>